<reference evidence="10" key="2">
    <citation type="submission" date="2020-09" db="EMBL/GenBank/DDBJ databases">
        <authorList>
            <person name="Sun Q."/>
            <person name="Kim S."/>
        </authorList>
    </citation>
    <scope>NUCLEOTIDE SEQUENCE</scope>
    <source>
        <strain evidence="10">KCTC 32182</strain>
    </source>
</reference>
<feature type="transmembrane region" description="Helical" evidence="8">
    <location>
        <begin position="107"/>
        <end position="128"/>
    </location>
</feature>
<name>A0A918NY78_9NEIS</name>
<dbReference type="InterPro" id="IPR043429">
    <property type="entry name" value="ArtM/GltK/GlnP/TcyL/YhdX-like"/>
</dbReference>
<dbReference type="Pfam" id="PF00528">
    <property type="entry name" value="BPD_transp_1"/>
    <property type="match status" value="1"/>
</dbReference>
<comment type="subcellular location">
    <subcellularLocation>
        <location evidence="1">Cell inner membrane</location>
        <topology evidence="1">Multi-pass membrane protein</topology>
    </subcellularLocation>
    <subcellularLocation>
        <location evidence="8">Cell membrane</location>
        <topology evidence="8">Multi-pass membrane protein</topology>
    </subcellularLocation>
</comment>
<evidence type="ECO:0000256" key="8">
    <source>
        <dbReference type="RuleBase" id="RU363032"/>
    </source>
</evidence>
<organism evidence="10 11">
    <name type="scientific">Paludibacterium paludis</name>
    <dbReference type="NCBI Taxonomy" id="1225769"/>
    <lineage>
        <taxon>Bacteria</taxon>
        <taxon>Pseudomonadati</taxon>
        <taxon>Pseudomonadota</taxon>
        <taxon>Betaproteobacteria</taxon>
        <taxon>Neisseriales</taxon>
        <taxon>Chromobacteriaceae</taxon>
        <taxon>Paludibacterium</taxon>
    </lineage>
</organism>
<keyword evidence="11" id="KW-1185">Reference proteome</keyword>
<dbReference type="PANTHER" id="PTHR30614">
    <property type="entry name" value="MEMBRANE COMPONENT OF AMINO ACID ABC TRANSPORTER"/>
    <property type="match status" value="1"/>
</dbReference>
<keyword evidence="4" id="KW-1003">Cell membrane</keyword>
<dbReference type="AlphaFoldDB" id="A0A918NY78"/>
<keyword evidence="3 8" id="KW-0813">Transport</keyword>
<evidence type="ECO:0000256" key="2">
    <source>
        <dbReference type="ARBA" id="ARBA00010072"/>
    </source>
</evidence>
<dbReference type="CDD" id="cd06261">
    <property type="entry name" value="TM_PBP2"/>
    <property type="match status" value="1"/>
</dbReference>
<evidence type="ECO:0000256" key="6">
    <source>
        <dbReference type="ARBA" id="ARBA00022989"/>
    </source>
</evidence>
<evidence type="ECO:0000256" key="1">
    <source>
        <dbReference type="ARBA" id="ARBA00004429"/>
    </source>
</evidence>
<keyword evidence="5 8" id="KW-0812">Transmembrane</keyword>
<comment type="similarity">
    <text evidence="2">Belongs to the binding-protein-dependent transport system permease family. HisMQ subfamily.</text>
</comment>
<dbReference type="InterPro" id="IPR010065">
    <property type="entry name" value="AA_ABC_transptr_permease_3TM"/>
</dbReference>
<feature type="transmembrane region" description="Helical" evidence="8">
    <location>
        <begin position="70"/>
        <end position="87"/>
    </location>
</feature>
<dbReference type="GO" id="GO:0006865">
    <property type="term" value="P:amino acid transport"/>
    <property type="evidence" value="ECO:0007669"/>
    <property type="project" value="TreeGrafter"/>
</dbReference>
<evidence type="ECO:0000256" key="4">
    <source>
        <dbReference type="ARBA" id="ARBA00022475"/>
    </source>
</evidence>
<evidence type="ECO:0000256" key="7">
    <source>
        <dbReference type="ARBA" id="ARBA00023136"/>
    </source>
</evidence>
<gene>
    <name evidence="10" type="ORF">GCM10011289_06160</name>
</gene>
<dbReference type="GO" id="GO:0043190">
    <property type="term" value="C:ATP-binding cassette (ABC) transporter complex"/>
    <property type="evidence" value="ECO:0007669"/>
    <property type="project" value="InterPro"/>
</dbReference>
<dbReference type="PROSITE" id="PS50928">
    <property type="entry name" value="ABC_TM1"/>
    <property type="match status" value="1"/>
</dbReference>
<dbReference type="InterPro" id="IPR035906">
    <property type="entry name" value="MetI-like_sf"/>
</dbReference>
<evidence type="ECO:0000259" key="9">
    <source>
        <dbReference type="PROSITE" id="PS50928"/>
    </source>
</evidence>
<keyword evidence="6 8" id="KW-1133">Transmembrane helix</keyword>
<evidence type="ECO:0000313" key="10">
    <source>
        <dbReference type="EMBL" id="GGY06429.1"/>
    </source>
</evidence>
<dbReference type="Gene3D" id="1.10.3720.10">
    <property type="entry name" value="MetI-like"/>
    <property type="match status" value="1"/>
</dbReference>
<dbReference type="PANTHER" id="PTHR30614:SF47">
    <property type="entry name" value="ABC TRANSPORTER PERMEASE"/>
    <property type="match status" value="1"/>
</dbReference>
<dbReference type="GO" id="GO:0022857">
    <property type="term" value="F:transmembrane transporter activity"/>
    <property type="evidence" value="ECO:0007669"/>
    <property type="project" value="InterPro"/>
</dbReference>
<dbReference type="InterPro" id="IPR000515">
    <property type="entry name" value="MetI-like"/>
</dbReference>
<dbReference type="NCBIfam" id="TIGR01726">
    <property type="entry name" value="HEQRo_perm_3TM"/>
    <property type="match status" value="1"/>
</dbReference>
<protein>
    <submittedName>
        <fullName evidence="10">ABC transporter permease</fullName>
    </submittedName>
</protein>
<feature type="transmembrane region" description="Helical" evidence="8">
    <location>
        <begin position="24"/>
        <end position="49"/>
    </location>
</feature>
<feature type="domain" description="ABC transmembrane type-1" evidence="9">
    <location>
        <begin position="24"/>
        <end position="235"/>
    </location>
</feature>
<sequence length="246" mass="26752">MTPPAWLGQGWLPARQLAFLADGLALTATLSLLVCVAATFLGTALAAAAGSRVVLLRYPARAFVLLHRNTPLMVQLLLWYFGAPGLLPEKAMFWLNTPHTLETPGGVSLSWPSFEVLAAFLALTFYAASFIAKEVEAGLAAVASGQREAARALGLDAWQAFRWVVLPQALAVIRRPLIGQYTGVIKNTSLTMAIGVAELSYRSRQVESETLLAFQAFAVATMLYLALILAWQWLGRAREPQWRGGR</sequence>
<dbReference type="EMBL" id="BMYX01000002">
    <property type="protein sequence ID" value="GGY06429.1"/>
    <property type="molecule type" value="Genomic_DNA"/>
</dbReference>
<dbReference type="Proteomes" id="UP000645257">
    <property type="component" value="Unassembled WGS sequence"/>
</dbReference>
<evidence type="ECO:0000313" key="11">
    <source>
        <dbReference type="Proteomes" id="UP000645257"/>
    </source>
</evidence>
<reference evidence="10" key="1">
    <citation type="journal article" date="2014" name="Int. J. Syst. Evol. Microbiol.">
        <title>Complete genome sequence of Corynebacterium casei LMG S-19264T (=DSM 44701T), isolated from a smear-ripened cheese.</title>
        <authorList>
            <consortium name="US DOE Joint Genome Institute (JGI-PGF)"/>
            <person name="Walter F."/>
            <person name="Albersmeier A."/>
            <person name="Kalinowski J."/>
            <person name="Ruckert C."/>
        </authorList>
    </citation>
    <scope>NUCLEOTIDE SEQUENCE</scope>
    <source>
        <strain evidence="10">KCTC 32182</strain>
    </source>
</reference>
<evidence type="ECO:0000256" key="5">
    <source>
        <dbReference type="ARBA" id="ARBA00022692"/>
    </source>
</evidence>
<feature type="transmembrane region" description="Helical" evidence="8">
    <location>
        <begin position="211"/>
        <end position="234"/>
    </location>
</feature>
<dbReference type="RefSeq" id="WP_189531084.1">
    <property type="nucleotide sequence ID" value="NZ_BMYX01000002.1"/>
</dbReference>
<evidence type="ECO:0000256" key="3">
    <source>
        <dbReference type="ARBA" id="ARBA00022448"/>
    </source>
</evidence>
<keyword evidence="7 8" id="KW-0472">Membrane</keyword>
<dbReference type="SUPFAM" id="SSF161098">
    <property type="entry name" value="MetI-like"/>
    <property type="match status" value="1"/>
</dbReference>
<accession>A0A918NY78</accession>
<comment type="caution">
    <text evidence="10">The sequence shown here is derived from an EMBL/GenBank/DDBJ whole genome shotgun (WGS) entry which is preliminary data.</text>
</comment>
<proteinExistence type="inferred from homology"/>